<organism evidence="3 4">
    <name type="scientific">Aphanomyces stellatus</name>
    <dbReference type="NCBI Taxonomy" id="120398"/>
    <lineage>
        <taxon>Eukaryota</taxon>
        <taxon>Sar</taxon>
        <taxon>Stramenopiles</taxon>
        <taxon>Oomycota</taxon>
        <taxon>Saprolegniomycetes</taxon>
        <taxon>Saprolegniales</taxon>
        <taxon>Verrucalvaceae</taxon>
        <taxon>Aphanomyces</taxon>
    </lineage>
</organism>
<gene>
    <name evidence="3" type="primary">Aste57867_24475</name>
    <name evidence="2" type="ORF">As57867_024398</name>
    <name evidence="3" type="ORF">ASTE57867_24475</name>
</gene>
<feature type="transmembrane region" description="Helical" evidence="1">
    <location>
        <begin position="1631"/>
        <end position="1649"/>
    </location>
</feature>
<feature type="transmembrane region" description="Helical" evidence="1">
    <location>
        <begin position="1576"/>
        <end position="1595"/>
    </location>
</feature>
<accession>A0A485LQL3</accession>
<evidence type="ECO:0000313" key="4">
    <source>
        <dbReference type="Proteomes" id="UP000332933"/>
    </source>
</evidence>
<keyword evidence="4" id="KW-1185">Reference proteome</keyword>
<keyword evidence="1" id="KW-0812">Transmembrane</keyword>
<feature type="transmembrane region" description="Helical" evidence="1">
    <location>
        <begin position="645"/>
        <end position="662"/>
    </location>
</feature>
<keyword evidence="1" id="KW-0472">Membrane</keyword>
<protein>
    <submittedName>
        <fullName evidence="3">Aste57867_24475 protein</fullName>
    </submittedName>
</protein>
<dbReference type="OrthoDB" id="73567at2759"/>
<feature type="transmembrane region" description="Helical" evidence="1">
    <location>
        <begin position="1465"/>
        <end position="1488"/>
    </location>
</feature>
<feature type="transmembrane region" description="Helical" evidence="1">
    <location>
        <begin position="558"/>
        <end position="584"/>
    </location>
</feature>
<dbReference type="EMBL" id="VJMH01007404">
    <property type="protein sequence ID" value="KAF0683441.1"/>
    <property type="molecule type" value="Genomic_DNA"/>
</dbReference>
<feature type="transmembrane region" description="Helical" evidence="1">
    <location>
        <begin position="605"/>
        <end position="625"/>
    </location>
</feature>
<name>A0A485LQL3_9STRA</name>
<feature type="transmembrane region" description="Helical" evidence="1">
    <location>
        <begin position="864"/>
        <end position="884"/>
    </location>
</feature>
<reference evidence="2" key="2">
    <citation type="submission" date="2019-06" db="EMBL/GenBank/DDBJ databases">
        <title>Genomics analysis of Aphanomyces spp. identifies a new class of oomycete effector associated with host adaptation.</title>
        <authorList>
            <person name="Gaulin E."/>
        </authorList>
    </citation>
    <scope>NUCLEOTIDE SEQUENCE</scope>
    <source>
        <strain evidence="2">CBS 578.67</strain>
    </source>
</reference>
<evidence type="ECO:0000256" key="1">
    <source>
        <dbReference type="SAM" id="Phobius"/>
    </source>
</evidence>
<evidence type="ECO:0000313" key="2">
    <source>
        <dbReference type="EMBL" id="KAF0683441.1"/>
    </source>
</evidence>
<reference evidence="3 4" key="1">
    <citation type="submission" date="2019-03" db="EMBL/GenBank/DDBJ databases">
        <authorList>
            <person name="Gaulin E."/>
            <person name="Dumas B."/>
        </authorList>
    </citation>
    <scope>NUCLEOTIDE SEQUENCE [LARGE SCALE GENOMIC DNA]</scope>
    <source>
        <strain evidence="3">CBS 568.67</strain>
    </source>
</reference>
<evidence type="ECO:0000313" key="3">
    <source>
        <dbReference type="EMBL" id="VFU01114.1"/>
    </source>
</evidence>
<dbReference type="EMBL" id="CAADRA010007430">
    <property type="protein sequence ID" value="VFU01114.1"/>
    <property type="molecule type" value="Genomic_DNA"/>
</dbReference>
<proteinExistence type="predicted"/>
<dbReference type="Proteomes" id="UP000332933">
    <property type="component" value="Unassembled WGS sequence"/>
</dbReference>
<keyword evidence="1" id="KW-1133">Transmembrane helix</keyword>
<feature type="transmembrane region" description="Helical" evidence="1">
    <location>
        <begin position="674"/>
        <end position="698"/>
    </location>
</feature>
<sequence>MASCMFYLHLLNPSFANDLWWAKYSPNGFQALVVDLFNTRLTTHATGSLDLLAPLATMDKSYDAPVATTDVYPTYVRRVLLTELTSIEFAVVNLRSLGTDWSIQMCTQYCWVDLDHEFEIAHTAGRQSRCYNRYMSNGAVYLETMLRNQIWVDFMGSYGGDGGMFTVVIQAWLDQVPAGRAWVATTSNARQSTSLDDEAAYWRAKNVTHFQLQWQNNGQTGVFESILIQNAFGLQQNVVLKSIARTPVTWTTVNLNWLFANDLWTLASMNRSLVRSADNALAQDPHLNLEDVFGLQDSNGDYVAQVELFRVSLGPFLSVDTFYVAIPPPVLAYYDSFQKAIYSTIFASPTFAMNFDAMTRLTVTPVPPAWVNPKFVYYGGSPMCVEGTPTPYVQETFGFYDVCDNQPPLTVFISKYSGIFAAMAMGVSLDILSTCQRTWSQCKATIHTHATLTNDLVALSSFDAKVVRPAMDAIAKLNVSLMQYASHADGTNWTLLTQPLLGDPTWAFYGWSFIYDWVQGTREVVSFQGDISSLVLVSVADLPTLFPSSSNSVTSATWLMYILVVYVTIVLGSIAFGCLVGLIFSRLQVEGTNLFWFNRTVSSVWIGRPLMFVRGVTAVLILSTTQLNLVTSLERSQFQFTPRPWLATMIIAGETTWVLYVVHDVLSLATNRFTIVYGPLSCVFGWLAVICLECMWPIQPQATLNRICAANDMDKAIHCTDGMLQIGSWNRVVVILLILGVSLILAALVGVLYRCVVPDVRGGRLRHVLGVADLYLTSSRSIGGNRLWMMDNVSCLLAGLIPMHYGVKRYTFDVKLWIFRQDGLPANQATSKAFYFHAERIENIPNIPPATTTPSKIYRFSRNAIAFCGMLYPLGAIAGSVSYLRVSQVNLANDMLWASFNVTGAHAFIANWVNEQLALDISATEPFELNINEINHDGSFATATSTVKSSGNYGALLQYSELNSIEATIMGLRETDACIAPWIFTQYCFVDFAQTWEMANSAARQQRCHSMGSNGAVFLEATLRNIPYVTFYSCWGKAFDFAIANELLRSTTGQYWLTSSTLDSKVSIADEMAYWRLHQITSFTTQWQNFKSIGVVNSYSVENALGIHYAFTLQYTNSTFRVAQQTTYKMYWGLANDLYAVAQNDSAIGGLSLVRSSPHFAFANTTMQHVLAQNETLHFPLGRALTIVSNVIGPFGSTDLRFVPCPYEVKHAVRGIFQTVREIIYENSTAQIAFNEINDPQFAMNPVPKAWTDVNFVTVGGSPLCPEVPVRLSPHISLGMVTLMSWQTQCSQTYPLAILLPTVDVMVASVVLGHMNNASTDDIAQTCTQNPQNIDMCVGFLTQTVSFVGLFMAPKMGALAGLTHAATAAVQTLNVEFVQFGQQNQTSPVVLYHINILDPSAPAFAYFAWNFLVDWSLGNREAVSLEGDDGSMTLLTEVHPPVLDQVHLGEDPTSMSVYLQNTVQYITVMIFAITALVLLYLVLSVGHIEVINLARIERVGAIVWVGRPLLFVRSLTGVGLLSTASLELVYNGSISYFEVAQDPWYKTLLAANEVAWMITIANDIALVLTQEYATEVAWFDSTIVLLVTIILSFSVPINHSMSIDKQCSVAQVDAQVVCTSGTIVIGQLSRLTLILALVLGCNVLCYVCSRRCLPRPPPSKINSIFVYAGAKYLFATSRWVHGDVYYMDRMSAVLNGILTLRWKNTMFALDVKLWRTFQVDLTPQFHQLATPLRLALPLVLEPNQQ</sequence>
<feature type="transmembrane region" description="Helical" evidence="1">
    <location>
        <begin position="732"/>
        <end position="756"/>
    </location>
</feature>